<evidence type="ECO:0000313" key="1">
    <source>
        <dbReference type="EMBL" id="RYO97527.1"/>
    </source>
</evidence>
<reference evidence="1 2" key="1">
    <citation type="submission" date="2018-06" db="EMBL/GenBank/DDBJ databases">
        <title>Complete Genomes of Monosporascus.</title>
        <authorList>
            <person name="Robinson A.J."/>
            <person name="Natvig D.O."/>
        </authorList>
    </citation>
    <scope>NUCLEOTIDE SEQUENCE [LARGE SCALE GENOMIC DNA]</scope>
    <source>
        <strain evidence="1 2">CBS 110550</strain>
    </source>
</reference>
<organism evidence="1 2">
    <name type="scientific">Monosporascus ibericus</name>
    <dbReference type="NCBI Taxonomy" id="155417"/>
    <lineage>
        <taxon>Eukaryota</taxon>
        <taxon>Fungi</taxon>
        <taxon>Dikarya</taxon>
        <taxon>Ascomycota</taxon>
        <taxon>Pezizomycotina</taxon>
        <taxon>Sordariomycetes</taxon>
        <taxon>Xylariomycetidae</taxon>
        <taxon>Xylariales</taxon>
        <taxon>Xylariales incertae sedis</taxon>
        <taxon>Monosporascus</taxon>
    </lineage>
</organism>
<dbReference type="Proteomes" id="UP000293360">
    <property type="component" value="Unassembled WGS sequence"/>
</dbReference>
<dbReference type="EMBL" id="QJNU01000488">
    <property type="protein sequence ID" value="RYO97527.1"/>
    <property type="molecule type" value="Genomic_DNA"/>
</dbReference>
<gene>
    <name evidence="1" type="ORF">DL764_007292</name>
</gene>
<dbReference type="OrthoDB" id="2924818at2759"/>
<dbReference type="AlphaFoldDB" id="A0A4Q4T577"/>
<protein>
    <submittedName>
        <fullName evidence="1">Uncharacterized protein</fullName>
    </submittedName>
</protein>
<evidence type="ECO:0000313" key="2">
    <source>
        <dbReference type="Proteomes" id="UP000293360"/>
    </source>
</evidence>
<keyword evidence="2" id="KW-1185">Reference proteome</keyword>
<accession>A0A4Q4T577</accession>
<comment type="caution">
    <text evidence="1">The sequence shown here is derived from an EMBL/GenBank/DDBJ whole genome shotgun (WGS) entry which is preliminary data.</text>
</comment>
<sequence length="264" mass="29243">MLSATQSKIKKRVAIKKPRRYANRPLVSSYEAATDVKQPMNLESSTTLAMKREKSEARSIKHGSPSLGTSDTRVFDFDASGIRLYKHLQQPFSDNVDLQVLQSANRFSNGPGNGPLQLAFPSALMCALIRAHTGISNALVPTVGASRMSVSKSKFYVWIEENNHVVPFFNIMGTTMDTRLLNELALDRFRSAVHKHFPNLMDGVKPWEVEGEWVKAEGDIRGMGRLASWVDADGCVTLSAAQPGTAYQMDIRVTAQTVAMRTHM</sequence>
<proteinExistence type="predicted"/>
<name>A0A4Q4T577_9PEZI</name>